<feature type="domain" description="START" evidence="9">
    <location>
        <begin position="176"/>
        <end position="366"/>
    </location>
</feature>
<dbReference type="CTD" id="56910"/>
<evidence type="ECO:0000256" key="6">
    <source>
        <dbReference type="ARBA" id="ARBA00069252"/>
    </source>
</evidence>
<evidence type="ECO:0000256" key="8">
    <source>
        <dbReference type="SAM" id="MobiDB-lite"/>
    </source>
</evidence>
<dbReference type="GeneID" id="103389130"/>
<evidence type="ECO:0000256" key="5">
    <source>
        <dbReference type="ARBA" id="ARBA00053168"/>
    </source>
</evidence>
<dbReference type="SMART" id="SM00234">
    <property type="entry name" value="START"/>
    <property type="match status" value="1"/>
</dbReference>
<dbReference type="PROSITE" id="PS50848">
    <property type="entry name" value="START"/>
    <property type="match status" value="1"/>
</dbReference>
<evidence type="ECO:0000256" key="7">
    <source>
        <dbReference type="ARBA" id="ARBA00079053"/>
    </source>
</evidence>
<dbReference type="InterPro" id="IPR041949">
    <property type="entry name" value="START_STARD7"/>
</dbReference>
<dbReference type="InParanoid" id="A0A3P8WQT3"/>
<feature type="region of interest" description="Disordered" evidence="8">
    <location>
        <begin position="380"/>
        <end position="407"/>
    </location>
</feature>
<dbReference type="GeneTree" id="ENSGT00940000157856"/>
<dbReference type="PANTHER" id="PTHR19308">
    <property type="entry name" value="PHOSPHATIDYLCHOLINE TRANSFER PROTEIN"/>
    <property type="match status" value="1"/>
</dbReference>
<evidence type="ECO:0000259" key="9">
    <source>
        <dbReference type="PROSITE" id="PS50848"/>
    </source>
</evidence>
<evidence type="ECO:0000313" key="11">
    <source>
        <dbReference type="Proteomes" id="UP000265120"/>
    </source>
</evidence>
<dbReference type="KEGG" id="csem:103389130"/>
<dbReference type="AlphaFoldDB" id="A0A3P8WQT3"/>
<keyword evidence="3" id="KW-0175">Coiled coil</keyword>
<evidence type="ECO:0000256" key="4">
    <source>
        <dbReference type="ARBA" id="ARBA00023128"/>
    </source>
</evidence>
<reference evidence="10 11" key="1">
    <citation type="journal article" date="2014" name="Nat. Genet.">
        <title>Whole-genome sequence of a flatfish provides insights into ZW sex chromosome evolution and adaptation to a benthic lifestyle.</title>
        <authorList>
            <person name="Chen S."/>
            <person name="Zhang G."/>
            <person name="Shao C."/>
            <person name="Huang Q."/>
            <person name="Liu G."/>
            <person name="Zhang P."/>
            <person name="Song W."/>
            <person name="An N."/>
            <person name="Chalopin D."/>
            <person name="Volff J.N."/>
            <person name="Hong Y."/>
            <person name="Li Q."/>
            <person name="Sha Z."/>
            <person name="Zhou H."/>
            <person name="Xie M."/>
            <person name="Yu Q."/>
            <person name="Liu Y."/>
            <person name="Xiang H."/>
            <person name="Wang N."/>
            <person name="Wu K."/>
            <person name="Yang C."/>
            <person name="Zhou Q."/>
            <person name="Liao X."/>
            <person name="Yang L."/>
            <person name="Hu Q."/>
            <person name="Zhang J."/>
            <person name="Meng L."/>
            <person name="Jin L."/>
            <person name="Tian Y."/>
            <person name="Lian J."/>
            <person name="Yang J."/>
            <person name="Miao G."/>
            <person name="Liu S."/>
            <person name="Liang Z."/>
            <person name="Yan F."/>
            <person name="Li Y."/>
            <person name="Sun B."/>
            <person name="Zhang H."/>
            <person name="Zhang J."/>
            <person name="Zhu Y."/>
            <person name="Du M."/>
            <person name="Zhao Y."/>
            <person name="Schartl M."/>
            <person name="Tang Q."/>
            <person name="Wang J."/>
        </authorList>
    </citation>
    <scope>NUCLEOTIDE SEQUENCE</scope>
</reference>
<dbReference type="Pfam" id="PF01852">
    <property type="entry name" value="START"/>
    <property type="match status" value="1"/>
</dbReference>
<dbReference type="InterPro" id="IPR051213">
    <property type="entry name" value="START_lipid_transfer"/>
</dbReference>
<dbReference type="CDD" id="cd08911">
    <property type="entry name" value="START_STARD7-like"/>
    <property type="match status" value="1"/>
</dbReference>
<dbReference type="GO" id="GO:0005739">
    <property type="term" value="C:mitochondrion"/>
    <property type="evidence" value="ECO:0007669"/>
    <property type="project" value="UniProtKB-SubCell"/>
</dbReference>
<accession>A0A3P8WQT3</accession>
<dbReference type="Ensembl" id="ENSCSET00000027367.1">
    <property type="protein sequence ID" value="ENSCSEP00000027005.1"/>
    <property type="gene ID" value="ENSCSEG00000017247.1"/>
</dbReference>
<comment type="subcellular location">
    <subcellularLocation>
        <location evidence="1">Mitochondrion</location>
    </subcellularLocation>
</comment>
<keyword evidence="2" id="KW-0809">Transit peptide</keyword>
<dbReference type="InterPro" id="IPR002913">
    <property type="entry name" value="START_lipid-bd_dom"/>
</dbReference>
<evidence type="ECO:0000256" key="2">
    <source>
        <dbReference type="ARBA" id="ARBA00022946"/>
    </source>
</evidence>
<comment type="function">
    <text evidence="5">May play a protective role in mucosal tissues by preventing exaggerated allergic responses.</text>
</comment>
<dbReference type="OMA" id="NQLCERC"/>
<dbReference type="SUPFAM" id="SSF55961">
    <property type="entry name" value="Bet v1-like"/>
    <property type="match status" value="1"/>
</dbReference>
<keyword evidence="11" id="KW-1185">Reference proteome</keyword>
<dbReference type="GO" id="GO:0008289">
    <property type="term" value="F:lipid binding"/>
    <property type="evidence" value="ECO:0007669"/>
    <property type="project" value="InterPro"/>
</dbReference>
<evidence type="ECO:0000256" key="3">
    <source>
        <dbReference type="ARBA" id="ARBA00023054"/>
    </source>
</evidence>
<organism evidence="10 11">
    <name type="scientific">Cynoglossus semilaevis</name>
    <name type="common">Tongue sole</name>
    <dbReference type="NCBI Taxonomy" id="244447"/>
    <lineage>
        <taxon>Eukaryota</taxon>
        <taxon>Metazoa</taxon>
        <taxon>Chordata</taxon>
        <taxon>Craniata</taxon>
        <taxon>Vertebrata</taxon>
        <taxon>Euteleostomi</taxon>
        <taxon>Actinopterygii</taxon>
        <taxon>Neopterygii</taxon>
        <taxon>Teleostei</taxon>
        <taxon>Neoteleostei</taxon>
        <taxon>Acanthomorphata</taxon>
        <taxon>Carangaria</taxon>
        <taxon>Pleuronectiformes</taxon>
        <taxon>Pleuronectoidei</taxon>
        <taxon>Cynoglossidae</taxon>
        <taxon>Cynoglossinae</taxon>
        <taxon>Cynoglossus</taxon>
    </lineage>
</organism>
<protein>
    <recommendedName>
        <fullName evidence="6">StAR-related lipid transfer protein 7, mitochondrial</fullName>
    </recommendedName>
    <alternativeName>
        <fullName evidence="7">START domain-containing protein 7</fullName>
    </alternativeName>
</protein>
<evidence type="ECO:0000313" key="10">
    <source>
        <dbReference type="Ensembl" id="ENSCSEP00000027005.1"/>
    </source>
</evidence>
<reference evidence="10" key="3">
    <citation type="submission" date="2025-09" db="UniProtKB">
        <authorList>
            <consortium name="Ensembl"/>
        </authorList>
    </citation>
    <scope>IDENTIFICATION</scope>
</reference>
<name>A0A3P8WQT3_CYNSE</name>
<keyword evidence="4" id="KW-0496">Mitochondrion</keyword>
<dbReference type="Gene3D" id="3.30.530.20">
    <property type="match status" value="1"/>
</dbReference>
<dbReference type="InterPro" id="IPR023393">
    <property type="entry name" value="START-like_dom_sf"/>
</dbReference>
<dbReference type="Proteomes" id="UP000265120">
    <property type="component" value="Chromosome 14"/>
</dbReference>
<dbReference type="OrthoDB" id="1295045at2759"/>
<dbReference type="PANTHER" id="PTHR19308:SF8">
    <property type="entry name" value="STAR-RELATED LIPID TRANSFER PROTEIN 7, MITOCHONDRIAL"/>
    <property type="match status" value="1"/>
</dbReference>
<dbReference type="FunFam" id="3.30.530.20:FF:000016">
    <property type="entry name" value="StAR-related lipid transfer protein 7, mitochondrial"/>
    <property type="match status" value="1"/>
</dbReference>
<dbReference type="STRING" id="244447.ENSCSEP00000027005"/>
<evidence type="ECO:0000256" key="1">
    <source>
        <dbReference type="ARBA" id="ARBA00004173"/>
    </source>
</evidence>
<dbReference type="RefSeq" id="XP_008322641.1">
    <property type="nucleotide sequence ID" value="XM_008324419.3"/>
</dbReference>
<sequence length="407" mass="47190">MFHSVPRRPLCDIGVSTARLQSCRSLRQTVGDGKRKLERLPWLDKTVGLLLSWIQRAGAHKAAGSGQKKRKDLLSIFADHCSFVTGQRVRRACQIGELYSNLYSERTRWSLVGNIWRRFQNKHAPNGKLFAALAGFFIWENEKIRDEEIHRCGLELQELEAANHRSAASSSVTGLQQQEWEIVIEQKDFKVWKRPMPNSHLYEYRVLGSYTDVTPRQFFNVQLDTEYRKKWDALVIKLDVVDRDTNTGSEVVHWATHFPYPLYSRDYVYVRRYDVDVENNLMTLVSRAVQHPRVPESQEFVRVHSYQSKMVIRPHTSFDENGFDYLLIYSDDPQTVFPRYCVSWMVSSGMPEFLQKLHTAALRAKNLEVGIHDYVGVIKPRDSNRQPSQDRISGDKTHTGAPGRLYA</sequence>
<reference evidence="10" key="2">
    <citation type="submission" date="2025-08" db="UniProtKB">
        <authorList>
            <consortium name="Ensembl"/>
        </authorList>
    </citation>
    <scope>IDENTIFICATION</scope>
</reference>
<proteinExistence type="predicted"/>